<feature type="compositionally biased region" description="Polar residues" evidence="1">
    <location>
        <begin position="51"/>
        <end position="61"/>
    </location>
</feature>
<dbReference type="OrthoDB" id="5804675at2759"/>
<evidence type="ECO:0000313" key="3">
    <source>
        <dbReference type="Proteomes" id="UP000252519"/>
    </source>
</evidence>
<accession>A0A368FTJ4</accession>
<feature type="non-terminal residue" evidence="2">
    <location>
        <position position="76"/>
    </location>
</feature>
<sequence length="76" mass="8465">MDNPSRSVCLIENAIDRLIEYGDRIHAAYRKQHPDVVRQKLEIASAHTCADTRSTYTQTSDDGSKVSGRSDRAASE</sequence>
<dbReference type="EMBL" id="JOJR01000657">
    <property type="protein sequence ID" value="RCN35483.1"/>
    <property type="molecule type" value="Genomic_DNA"/>
</dbReference>
<evidence type="ECO:0000313" key="2">
    <source>
        <dbReference type="EMBL" id="RCN35483.1"/>
    </source>
</evidence>
<reference evidence="2 3" key="1">
    <citation type="submission" date="2014-10" db="EMBL/GenBank/DDBJ databases">
        <title>Draft genome of the hookworm Ancylostoma caninum.</title>
        <authorList>
            <person name="Mitreva M."/>
        </authorList>
    </citation>
    <scope>NUCLEOTIDE SEQUENCE [LARGE SCALE GENOMIC DNA]</scope>
    <source>
        <strain evidence="2 3">Baltimore</strain>
    </source>
</reference>
<protein>
    <submittedName>
        <fullName evidence="2">Uncharacterized protein</fullName>
    </submittedName>
</protein>
<gene>
    <name evidence="2" type="ORF">ANCCAN_18646</name>
</gene>
<dbReference type="AlphaFoldDB" id="A0A368FTJ4"/>
<organism evidence="2 3">
    <name type="scientific">Ancylostoma caninum</name>
    <name type="common">Dog hookworm</name>
    <dbReference type="NCBI Taxonomy" id="29170"/>
    <lineage>
        <taxon>Eukaryota</taxon>
        <taxon>Metazoa</taxon>
        <taxon>Ecdysozoa</taxon>
        <taxon>Nematoda</taxon>
        <taxon>Chromadorea</taxon>
        <taxon>Rhabditida</taxon>
        <taxon>Rhabditina</taxon>
        <taxon>Rhabditomorpha</taxon>
        <taxon>Strongyloidea</taxon>
        <taxon>Ancylostomatidae</taxon>
        <taxon>Ancylostomatinae</taxon>
        <taxon>Ancylostoma</taxon>
    </lineage>
</organism>
<dbReference type="Proteomes" id="UP000252519">
    <property type="component" value="Unassembled WGS sequence"/>
</dbReference>
<comment type="caution">
    <text evidence="2">The sequence shown here is derived from an EMBL/GenBank/DDBJ whole genome shotgun (WGS) entry which is preliminary data.</text>
</comment>
<evidence type="ECO:0000256" key="1">
    <source>
        <dbReference type="SAM" id="MobiDB-lite"/>
    </source>
</evidence>
<proteinExistence type="predicted"/>
<feature type="compositionally biased region" description="Basic and acidic residues" evidence="1">
    <location>
        <begin position="62"/>
        <end position="76"/>
    </location>
</feature>
<feature type="region of interest" description="Disordered" evidence="1">
    <location>
        <begin position="48"/>
        <end position="76"/>
    </location>
</feature>
<name>A0A368FTJ4_ANCCA</name>
<keyword evidence="3" id="KW-1185">Reference proteome</keyword>